<dbReference type="PANTHER" id="PTHR43591:SF102">
    <property type="entry name" value="S-ADENOSYL-L-METHIONINE-DEPENDENT METHYLTRANSFERASE"/>
    <property type="match status" value="1"/>
</dbReference>
<protein>
    <submittedName>
        <fullName evidence="2">S-adenosyl-L-methionine-dependent methyltransferase</fullName>
    </submittedName>
</protein>
<reference evidence="2 3" key="1">
    <citation type="submission" date="2016-07" db="EMBL/GenBank/DDBJ databases">
        <title>Pervasive Adenine N6-methylation of Active Genes in Fungi.</title>
        <authorList>
            <consortium name="DOE Joint Genome Institute"/>
            <person name="Mondo S.J."/>
            <person name="Dannebaum R.O."/>
            <person name="Kuo R.C."/>
            <person name="Labutti K."/>
            <person name="Haridas S."/>
            <person name="Kuo A."/>
            <person name="Salamov A."/>
            <person name="Ahrendt S.R."/>
            <person name="Lipzen A."/>
            <person name="Sullivan W."/>
            <person name="Andreopoulos W.B."/>
            <person name="Clum A."/>
            <person name="Lindquist E."/>
            <person name="Daum C."/>
            <person name="Ramamoorthy G.K."/>
            <person name="Gryganskyi A."/>
            <person name="Culley D."/>
            <person name="Magnuson J.K."/>
            <person name="James T.Y."/>
            <person name="O'Malley M.A."/>
            <person name="Stajich J.E."/>
            <person name="Spatafora J.W."/>
            <person name="Visel A."/>
            <person name="Grigoriev I.V."/>
        </authorList>
    </citation>
    <scope>NUCLEOTIDE SEQUENCE [LARGE SCALE GENOMIC DNA]</scope>
    <source>
        <strain evidence="2 3">CBS 129021</strain>
    </source>
</reference>
<gene>
    <name evidence="2" type="ORF">BCR38DRAFT_431287</name>
</gene>
<dbReference type="AlphaFoldDB" id="A0A1Y2E038"/>
<keyword evidence="3" id="KW-1185">Reference proteome</keyword>
<evidence type="ECO:0000313" key="3">
    <source>
        <dbReference type="Proteomes" id="UP000193689"/>
    </source>
</evidence>
<keyword evidence="2" id="KW-0489">Methyltransferase</keyword>
<dbReference type="OrthoDB" id="2013972at2759"/>
<dbReference type="RefSeq" id="XP_040716060.1">
    <property type="nucleotide sequence ID" value="XM_040860092.1"/>
</dbReference>
<evidence type="ECO:0000313" key="2">
    <source>
        <dbReference type="EMBL" id="ORY64908.1"/>
    </source>
</evidence>
<organism evidence="2 3">
    <name type="scientific">Pseudomassariella vexata</name>
    <dbReference type="NCBI Taxonomy" id="1141098"/>
    <lineage>
        <taxon>Eukaryota</taxon>
        <taxon>Fungi</taxon>
        <taxon>Dikarya</taxon>
        <taxon>Ascomycota</taxon>
        <taxon>Pezizomycotina</taxon>
        <taxon>Sordariomycetes</taxon>
        <taxon>Xylariomycetidae</taxon>
        <taxon>Amphisphaeriales</taxon>
        <taxon>Pseudomassariaceae</taxon>
        <taxon>Pseudomassariella</taxon>
    </lineage>
</organism>
<dbReference type="GeneID" id="63776304"/>
<accession>A0A1Y2E038</accession>
<dbReference type="STRING" id="1141098.A0A1Y2E038"/>
<evidence type="ECO:0000256" key="1">
    <source>
        <dbReference type="ARBA" id="ARBA00038158"/>
    </source>
</evidence>
<dbReference type="GO" id="GO:0032259">
    <property type="term" value="P:methylation"/>
    <property type="evidence" value="ECO:0007669"/>
    <property type="project" value="UniProtKB-KW"/>
</dbReference>
<sequence>MNNSQSSGGPSQNIDLNEEQHMSQFGISINGFCLQAEGNNPSSPGRIATGSTISDPDFVSEEGGRTFQYYKQGKYFLPNDGVEQNRLDLQHEMFRILLDGALAAAPIVNPGYVLDIATGTGLWAIDFAEENQASRVIGTDLSKIQPSRLDIPNCSFIREDSEDPWVFPWKFDYIHLRQVCTCFADTKVVIKQAFDNMNEGGWIEFQDSSVQIMSLDGTTQGTRIERWSQLMGRGLMALGRDANKARFYKQWLEEAGFVDVVENKYPFPIGPWPTNPKFKKLGSYNLTNVHEGFSGISLKVLAAAGLSGPETDELVTQALEDASNPQIHALWPIWIVYGRKPFPWETKYFPARPPNLRMWPSEYHPGPAT</sequence>
<name>A0A1Y2E038_9PEZI</name>
<dbReference type="Pfam" id="PF13489">
    <property type="entry name" value="Methyltransf_23"/>
    <property type="match status" value="1"/>
</dbReference>
<proteinExistence type="inferred from homology"/>
<dbReference type="CDD" id="cd02440">
    <property type="entry name" value="AdoMet_MTases"/>
    <property type="match status" value="1"/>
</dbReference>
<dbReference type="InParanoid" id="A0A1Y2E038"/>
<comment type="caution">
    <text evidence="2">The sequence shown here is derived from an EMBL/GenBank/DDBJ whole genome shotgun (WGS) entry which is preliminary data.</text>
</comment>
<dbReference type="SUPFAM" id="SSF53335">
    <property type="entry name" value="S-adenosyl-L-methionine-dependent methyltransferases"/>
    <property type="match status" value="1"/>
</dbReference>
<comment type="similarity">
    <text evidence="1">Belongs to the methyltransferase superfamily. LaeA methyltransferase family.</text>
</comment>
<dbReference type="InterPro" id="IPR029063">
    <property type="entry name" value="SAM-dependent_MTases_sf"/>
</dbReference>
<dbReference type="GO" id="GO:0008168">
    <property type="term" value="F:methyltransferase activity"/>
    <property type="evidence" value="ECO:0007669"/>
    <property type="project" value="UniProtKB-KW"/>
</dbReference>
<dbReference type="PANTHER" id="PTHR43591">
    <property type="entry name" value="METHYLTRANSFERASE"/>
    <property type="match status" value="1"/>
</dbReference>
<dbReference type="Gene3D" id="3.40.50.150">
    <property type="entry name" value="Vaccinia Virus protein VP39"/>
    <property type="match status" value="1"/>
</dbReference>
<dbReference type="Proteomes" id="UP000193689">
    <property type="component" value="Unassembled WGS sequence"/>
</dbReference>
<dbReference type="EMBL" id="MCFJ01000006">
    <property type="protein sequence ID" value="ORY64908.1"/>
    <property type="molecule type" value="Genomic_DNA"/>
</dbReference>
<keyword evidence="2" id="KW-0808">Transferase</keyword>